<dbReference type="GO" id="GO:0071555">
    <property type="term" value="P:cell wall organization"/>
    <property type="evidence" value="ECO:0007669"/>
    <property type="project" value="UniProtKB-KW"/>
</dbReference>
<gene>
    <name evidence="16" type="ORF">GTI89_17325</name>
</gene>
<dbReference type="GO" id="GO:0006508">
    <property type="term" value="P:proteolysis"/>
    <property type="evidence" value="ECO:0007669"/>
    <property type="project" value="UniProtKB-KW"/>
</dbReference>
<dbReference type="Gene3D" id="1.10.3810.10">
    <property type="entry name" value="Biosynthetic peptidoglycan transglycosylase-like"/>
    <property type="match status" value="1"/>
</dbReference>
<dbReference type="GO" id="GO:0009002">
    <property type="term" value="F:serine-type D-Ala-D-Ala carboxypeptidase activity"/>
    <property type="evidence" value="ECO:0007669"/>
    <property type="project" value="UniProtKB-EC"/>
</dbReference>
<feature type="domain" description="Glycosyl transferase family 51" evidence="15">
    <location>
        <begin position="3"/>
        <end position="41"/>
    </location>
</feature>
<evidence type="ECO:0000256" key="1">
    <source>
        <dbReference type="ARBA" id="ARBA00022475"/>
    </source>
</evidence>
<evidence type="ECO:0000256" key="11">
    <source>
        <dbReference type="ARBA" id="ARBA00023268"/>
    </source>
</evidence>
<evidence type="ECO:0000256" key="6">
    <source>
        <dbReference type="ARBA" id="ARBA00022692"/>
    </source>
</evidence>
<dbReference type="GO" id="GO:0030288">
    <property type="term" value="C:outer membrane-bounded periplasmic space"/>
    <property type="evidence" value="ECO:0007669"/>
    <property type="project" value="TreeGrafter"/>
</dbReference>
<dbReference type="AlphaFoldDB" id="A0A6I4XM82"/>
<evidence type="ECO:0000256" key="4">
    <source>
        <dbReference type="ARBA" id="ARBA00022676"/>
    </source>
</evidence>
<dbReference type="PANTHER" id="PTHR32282">
    <property type="entry name" value="BINDING PROTEIN TRANSPEPTIDASE, PUTATIVE-RELATED"/>
    <property type="match status" value="1"/>
</dbReference>
<keyword evidence="12" id="KW-0961">Cell wall biogenesis/degradation</keyword>
<name>A0A6I4XM82_ENTGA</name>
<dbReference type="Pfam" id="PF00912">
    <property type="entry name" value="Transgly"/>
    <property type="match status" value="1"/>
</dbReference>
<keyword evidence="3" id="KW-0378">Hydrolase</keyword>
<organism evidence="16 17">
    <name type="scientific">Enterococcus gallinarum</name>
    <dbReference type="NCBI Taxonomy" id="1353"/>
    <lineage>
        <taxon>Bacteria</taxon>
        <taxon>Bacillati</taxon>
        <taxon>Bacillota</taxon>
        <taxon>Bacilli</taxon>
        <taxon>Lactobacillales</taxon>
        <taxon>Enterococcaceae</taxon>
        <taxon>Enterococcus</taxon>
    </lineage>
</organism>
<evidence type="ECO:0000256" key="12">
    <source>
        <dbReference type="ARBA" id="ARBA00023316"/>
    </source>
</evidence>
<evidence type="ECO:0000256" key="13">
    <source>
        <dbReference type="ARBA" id="ARBA00034000"/>
    </source>
</evidence>
<dbReference type="InterPro" id="IPR012338">
    <property type="entry name" value="Beta-lactam/transpept-like"/>
</dbReference>
<evidence type="ECO:0000256" key="8">
    <source>
        <dbReference type="ARBA" id="ARBA00022984"/>
    </source>
</evidence>
<evidence type="ECO:0000256" key="3">
    <source>
        <dbReference type="ARBA" id="ARBA00022670"/>
    </source>
</evidence>
<keyword evidence="6" id="KW-0812">Transmembrane</keyword>
<comment type="caution">
    <text evidence="16">The sequence shown here is derived from an EMBL/GenBank/DDBJ whole genome shotgun (WGS) entry which is preliminary data.</text>
</comment>
<dbReference type="InterPro" id="IPR050396">
    <property type="entry name" value="Glycosyltr_51/Transpeptidase"/>
</dbReference>
<dbReference type="SUPFAM" id="SSF53955">
    <property type="entry name" value="Lysozyme-like"/>
    <property type="match status" value="1"/>
</dbReference>
<keyword evidence="11" id="KW-0511">Multifunctional enzyme</keyword>
<keyword evidence="10" id="KW-0472">Membrane</keyword>
<keyword evidence="1" id="KW-1003">Cell membrane</keyword>
<protein>
    <submittedName>
        <fullName evidence="16">Penicillin-binding protein</fullName>
    </submittedName>
</protein>
<keyword evidence="5" id="KW-0808">Transferase</keyword>
<dbReference type="GO" id="GO:0009252">
    <property type="term" value="P:peptidoglycan biosynthetic process"/>
    <property type="evidence" value="ECO:0007669"/>
    <property type="project" value="UniProtKB-KW"/>
</dbReference>
<keyword evidence="7" id="KW-0133">Cell shape</keyword>
<proteinExistence type="predicted"/>
<dbReference type="PANTHER" id="PTHR32282:SF32">
    <property type="entry name" value="PENICILLIN-BINDING PROTEIN 2A"/>
    <property type="match status" value="1"/>
</dbReference>
<evidence type="ECO:0000256" key="5">
    <source>
        <dbReference type="ARBA" id="ARBA00022679"/>
    </source>
</evidence>
<dbReference type="GO" id="GO:0008955">
    <property type="term" value="F:peptidoglycan glycosyltransferase activity"/>
    <property type="evidence" value="ECO:0007669"/>
    <property type="project" value="UniProtKB-EC"/>
</dbReference>
<evidence type="ECO:0000313" key="17">
    <source>
        <dbReference type="Proteomes" id="UP000439965"/>
    </source>
</evidence>
<comment type="catalytic activity">
    <reaction evidence="13">
        <text>Preferential cleavage: (Ac)2-L-Lys-D-Ala-|-D-Ala. Also transpeptidation of peptidyl-alanyl moieties that are N-acyl substituents of D-alanine.</text>
        <dbReference type="EC" id="3.4.16.4"/>
    </reaction>
</comment>
<feature type="non-terminal residue" evidence="16">
    <location>
        <position position="166"/>
    </location>
</feature>
<evidence type="ECO:0000256" key="10">
    <source>
        <dbReference type="ARBA" id="ARBA00023136"/>
    </source>
</evidence>
<dbReference type="Gene3D" id="3.90.1310.40">
    <property type="match status" value="1"/>
</dbReference>
<dbReference type="RefSeq" id="WP_202399250.1">
    <property type="nucleotide sequence ID" value="NZ_WVTI01000233.1"/>
</dbReference>
<evidence type="ECO:0000313" key="16">
    <source>
        <dbReference type="EMBL" id="MXS27806.1"/>
    </source>
</evidence>
<sequence length="166" mass="18923">KGLFGKSAKDLNLPQAAFIAGLPQSPIVYTPYTNTGALKDDLSLGMKRKDFVLFSMYREKAISQKEYEEAKAYDLKKDFLPTEQANVNTEGYLYYTVLDKAVEIVMDLDMKKAKVNRDDLDQVGLDQYEEQARREIQSQGYTIQSTIDQNIYNTMQTAVANYGYLL</sequence>
<evidence type="ECO:0000256" key="7">
    <source>
        <dbReference type="ARBA" id="ARBA00022960"/>
    </source>
</evidence>
<keyword evidence="4" id="KW-0328">Glycosyltransferase</keyword>
<reference evidence="16 17" key="1">
    <citation type="submission" date="2019-04" db="EMBL/GenBank/DDBJ databases">
        <title>Step-wise assembly of the neonatal virome modulated by breast feeding.</title>
        <authorList>
            <person name="Liang G."/>
            <person name="Bushman F."/>
        </authorList>
    </citation>
    <scope>NUCLEOTIDE SEQUENCE [LARGE SCALE GENOMIC DNA]</scope>
    <source>
        <strain evidence="16 17">E3404</strain>
    </source>
</reference>
<dbReference type="GO" id="GO:0008360">
    <property type="term" value="P:regulation of cell shape"/>
    <property type="evidence" value="ECO:0007669"/>
    <property type="project" value="UniProtKB-KW"/>
</dbReference>
<evidence type="ECO:0000256" key="2">
    <source>
        <dbReference type="ARBA" id="ARBA00022645"/>
    </source>
</evidence>
<dbReference type="EMBL" id="WVTI01000233">
    <property type="protein sequence ID" value="MXS27806.1"/>
    <property type="molecule type" value="Genomic_DNA"/>
</dbReference>
<comment type="catalytic activity">
    <reaction evidence="14">
        <text>[GlcNAc-(1-&gt;4)-Mur2Ac(oyl-L-Ala-gamma-D-Glu-L-Lys-D-Ala-D-Ala)](n)-di-trans,octa-cis-undecaprenyl diphosphate + beta-D-GlcNAc-(1-&gt;4)-Mur2Ac(oyl-L-Ala-gamma-D-Glu-L-Lys-D-Ala-D-Ala)-di-trans,octa-cis-undecaprenyl diphosphate = [GlcNAc-(1-&gt;4)-Mur2Ac(oyl-L-Ala-gamma-D-Glu-L-Lys-D-Ala-D-Ala)](n+1)-di-trans,octa-cis-undecaprenyl diphosphate + di-trans,octa-cis-undecaprenyl diphosphate + H(+)</text>
        <dbReference type="Rhea" id="RHEA:23708"/>
        <dbReference type="Rhea" id="RHEA-COMP:9602"/>
        <dbReference type="Rhea" id="RHEA-COMP:9603"/>
        <dbReference type="ChEBI" id="CHEBI:15378"/>
        <dbReference type="ChEBI" id="CHEBI:58405"/>
        <dbReference type="ChEBI" id="CHEBI:60033"/>
        <dbReference type="ChEBI" id="CHEBI:78435"/>
        <dbReference type="EC" id="2.4.99.28"/>
    </reaction>
</comment>
<dbReference type="InterPro" id="IPR001264">
    <property type="entry name" value="Glyco_trans_51"/>
</dbReference>
<dbReference type="InterPro" id="IPR023346">
    <property type="entry name" value="Lysozyme-like_dom_sf"/>
</dbReference>
<evidence type="ECO:0000256" key="9">
    <source>
        <dbReference type="ARBA" id="ARBA00022989"/>
    </source>
</evidence>
<evidence type="ECO:0000259" key="15">
    <source>
        <dbReference type="Pfam" id="PF00912"/>
    </source>
</evidence>
<keyword evidence="3" id="KW-0645">Protease</keyword>
<evidence type="ECO:0000256" key="14">
    <source>
        <dbReference type="ARBA" id="ARBA00049902"/>
    </source>
</evidence>
<dbReference type="SUPFAM" id="SSF56601">
    <property type="entry name" value="beta-lactamase/transpeptidase-like"/>
    <property type="match status" value="1"/>
</dbReference>
<feature type="non-terminal residue" evidence="16">
    <location>
        <position position="1"/>
    </location>
</feature>
<dbReference type="InterPro" id="IPR036950">
    <property type="entry name" value="PBP_transglycosylase"/>
</dbReference>
<keyword evidence="8" id="KW-0573">Peptidoglycan synthesis</keyword>
<dbReference type="Proteomes" id="UP000439965">
    <property type="component" value="Unassembled WGS sequence"/>
</dbReference>
<accession>A0A6I4XM82</accession>
<keyword evidence="2" id="KW-0121">Carboxypeptidase</keyword>
<keyword evidence="9" id="KW-1133">Transmembrane helix</keyword>